<feature type="region of interest" description="Disordered" evidence="1">
    <location>
        <begin position="313"/>
        <end position="393"/>
    </location>
</feature>
<feature type="compositionally biased region" description="Acidic residues" evidence="1">
    <location>
        <begin position="607"/>
        <end position="629"/>
    </location>
</feature>
<dbReference type="RefSeq" id="XP_064663921.1">
    <property type="nucleotide sequence ID" value="XM_064797687.1"/>
</dbReference>
<feature type="compositionally biased region" description="Basic and acidic residues" evidence="1">
    <location>
        <begin position="246"/>
        <end position="267"/>
    </location>
</feature>
<comment type="caution">
    <text evidence="2">The sequence shown here is derived from an EMBL/GenBank/DDBJ whole genome shotgun (WGS) entry which is preliminary data.</text>
</comment>
<feature type="compositionally biased region" description="Basic and acidic residues" evidence="1">
    <location>
        <begin position="140"/>
        <end position="205"/>
    </location>
</feature>
<evidence type="ECO:0000313" key="3">
    <source>
        <dbReference type="Proteomes" id="UP001337655"/>
    </source>
</evidence>
<proteinExistence type="predicted"/>
<feature type="region of interest" description="Disordered" evidence="1">
    <location>
        <begin position="448"/>
        <end position="472"/>
    </location>
</feature>
<dbReference type="GeneID" id="89921771"/>
<feature type="compositionally biased region" description="Basic and acidic residues" evidence="1">
    <location>
        <begin position="362"/>
        <end position="375"/>
    </location>
</feature>
<reference evidence="2 3" key="1">
    <citation type="submission" date="2023-08" db="EMBL/GenBank/DDBJ databases">
        <title>Black Yeasts Isolated from many extreme environments.</title>
        <authorList>
            <person name="Coleine C."/>
            <person name="Stajich J.E."/>
            <person name="Selbmann L."/>
        </authorList>
    </citation>
    <scope>NUCLEOTIDE SEQUENCE [LARGE SCALE GENOMIC DNA]</scope>
    <source>
        <strain evidence="2 3">CCFEE 5935</strain>
    </source>
</reference>
<evidence type="ECO:0000313" key="2">
    <source>
        <dbReference type="EMBL" id="KAK5175283.1"/>
    </source>
</evidence>
<evidence type="ECO:0000256" key="1">
    <source>
        <dbReference type="SAM" id="MobiDB-lite"/>
    </source>
</evidence>
<dbReference type="Proteomes" id="UP001337655">
    <property type="component" value="Unassembled WGS sequence"/>
</dbReference>
<sequence length="629" mass="71273">MAPTHDPTPHDRIRNLTRLLAQTLHPTFAPDWLFAMEIYHQAHSLKMRWRDACLEAQYHRPAEAAPHDAGDFWAKLSGMLAMAKLAAIQTTVQREKWMGMTVRELRELFGRRGEEAGREGRWIAAVARRREDRLEVERADRKERKRKGEREREGGSGVGRGEKVRFEEPKKVERSGKEKVVEQREKVEKSDKEKNKKKALEEPPRTLRRSSGDVGRSKQSLVKEPTAPLQTHAVDPKLLSGPLQEPDNRSEELLAQEMLRRDERDSPEWYEQFSQTLSHRLLGGQTMIPRSPDQDTVLTSVLTADYISKRLAAASRGEGSTVRVHPGPKKKVDVVQMSSTGHPSGLPAHMKSKKATPGEWTETARNESPPAHEDSTESEDEPSPYHVSDELQEWLALVVEQTRDDVAQPEEDTAEFASQLAAGVARGRFERPELYQAWQADGRLRLSRQEDAASTGNDSEGSVELLQPSPRVLQLQEEHERAQELARERELEREREWELEYERLLVPETEHQQIPSINVEPPQFGLSINSNIQPAALVEDMELNPGRRIQTPFMERVMQDNAGIPAFAEAISRWSAPIGSLSLGTMARVEHPVRNLTPRTASSETLREEEGEGGEEGEEREDDEEGDEG</sequence>
<dbReference type="EMBL" id="JAVRRT010000001">
    <property type="protein sequence ID" value="KAK5175283.1"/>
    <property type="molecule type" value="Genomic_DNA"/>
</dbReference>
<name>A0AAV9PSH2_9PEZI</name>
<accession>A0AAV9PSH2</accession>
<feature type="region of interest" description="Disordered" evidence="1">
    <location>
        <begin position="140"/>
        <end position="267"/>
    </location>
</feature>
<organism evidence="2 3">
    <name type="scientific">Saxophila tyrrhenica</name>
    <dbReference type="NCBI Taxonomy" id="1690608"/>
    <lineage>
        <taxon>Eukaryota</taxon>
        <taxon>Fungi</taxon>
        <taxon>Dikarya</taxon>
        <taxon>Ascomycota</taxon>
        <taxon>Pezizomycotina</taxon>
        <taxon>Dothideomycetes</taxon>
        <taxon>Dothideomycetidae</taxon>
        <taxon>Mycosphaerellales</taxon>
        <taxon>Extremaceae</taxon>
        <taxon>Saxophila</taxon>
    </lineage>
</organism>
<dbReference type="AlphaFoldDB" id="A0AAV9PSH2"/>
<feature type="region of interest" description="Disordered" evidence="1">
    <location>
        <begin position="587"/>
        <end position="629"/>
    </location>
</feature>
<protein>
    <submittedName>
        <fullName evidence="2">Uncharacterized protein</fullName>
    </submittedName>
</protein>
<keyword evidence="3" id="KW-1185">Reference proteome</keyword>
<gene>
    <name evidence="2" type="ORF">LTR77_000421</name>
</gene>